<name>V6LXF5_9EUKA</name>
<dbReference type="Proteomes" id="UP000018208">
    <property type="component" value="Unassembled WGS sequence"/>
</dbReference>
<reference evidence="3" key="2">
    <citation type="submission" date="2020-12" db="EMBL/GenBank/DDBJ databases">
        <title>New Spironucleus salmonicida genome in near-complete chromosomes.</title>
        <authorList>
            <person name="Xu F."/>
            <person name="Kurt Z."/>
            <person name="Jimenez-Gonzalez A."/>
            <person name="Astvaldsson A."/>
            <person name="Andersson J.O."/>
            <person name="Svard S.G."/>
        </authorList>
    </citation>
    <scope>NUCLEOTIDE SEQUENCE</scope>
    <source>
        <strain evidence="3">ATCC 50377</strain>
    </source>
</reference>
<dbReference type="VEuPathDB" id="GiardiaDB:SS50377_28218"/>
<dbReference type="EMBL" id="AUWU02000008">
    <property type="protein sequence ID" value="KAH0570243.1"/>
    <property type="molecule type" value="Genomic_DNA"/>
</dbReference>
<accession>V6LXF5</accession>
<evidence type="ECO:0000313" key="3">
    <source>
        <dbReference type="EMBL" id="KAH0570243.1"/>
    </source>
</evidence>
<protein>
    <submittedName>
        <fullName evidence="2">Uncharacterized protein</fullName>
    </submittedName>
</protein>
<proteinExistence type="predicted"/>
<evidence type="ECO:0000256" key="1">
    <source>
        <dbReference type="SAM" id="Coils"/>
    </source>
</evidence>
<feature type="coiled-coil region" evidence="1">
    <location>
        <begin position="249"/>
        <end position="276"/>
    </location>
</feature>
<reference evidence="2 3" key="1">
    <citation type="journal article" date="2014" name="PLoS Genet.">
        <title>The Genome of Spironucleus salmonicida Highlights a Fish Pathogen Adapted to Fluctuating Environments.</title>
        <authorList>
            <person name="Xu F."/>
            <person name="Jerlstrom-Hultqvist J."/>
            <person name="Einarsson E."/>
            <person name="Astvaldsson A."/>
            <person name="Svard S.G."/>
            <person name="Andersson J.O."/>
        </authorList>
    </citation>
    <scope>NUCLEOTIDE SEQUENCE</scope>
    <source>
        <strain evidence="3">ATCC 50377</strain>
    </source>
</reference>
<keyword evidence="4" id="KW-1185">Reference proteome</keyword>
<keyword evidence="1" id="KW-0175">Coiled coil</keyword>
<evidence type="ECO:0000313" key="2">
    <source>
        <dbReference type="EMBL" id="EST48401.1"/>
    </source>
</evidence>
<organism evidence="2">
    <name type="scientific">Spironucleus salmonicida</name>
    <dbReference type="NCBI Taxonomy" id="348837"/>
    <lineage>
        <taxon>Eukaryota</taxon>
        <taxon>Metamonada</taxon>
        <taxon>Diplomonadida</taxon>
        <taxon>Hexamitidae</taxon>
        <taxon>Hexamitinae</taxon>
        <taxon>Spironucleus</taxon>
    </lineage>
</organism>
<dbReference type="EMBL" id="KI545985">
    <property type="protein sequence ID" value="EST48401.1"/>
    <property type="molecule type" value="Genomic_DNA"/>
</dbReference>
<sequence length="305" mass="35798">MPNLLDKLKEQNYYQSRQRVSFCRSSQPKTYESISNKTISLLQDSFKQVLDSQISQSNVHLSQTSHTNCMDKQLFLTAELLSENDDSSTKSQCQIVSIQNQNQEQTLLLELQIANQNSQIQHQQDLILKYQHQEREYLIQTQQQFESTKKYQSLIDSLVLDNINLQKSQSTQNQCQYKSIETQSYFDSYNIELDSTHNQDMGINMNKSASVQHITPYTKENFNIYQSLNADNINDSQNSSKDIYLSNRVKELEKKLKLSQEKYKKLKQKLKHQSSLLYNQNEEAEMAIQYMDCIREMGKRIKKLI</sequence>
<dbReference type="AlphaFoldDB" id="V6LXF5"/>
<evidence type="ECO:0000313" key="4">
    <source>
        <dbReference type="Proteomes" id="UP000018208"/>
    </source>
</evidence>
<gene>
    <name evidence="2" type="ORF">SS50377_11349</name>
    <name evidence="3" type="ORF">SS50377_28218</name>
</gene>